<protein>
    <recommendedName>
        <fullName evidence="4">SppA protein</fullName>
    </recommendedName>
</protein>
<dbReference type="SUPFAM" id="SSF52096">
    <property type="entry name" value="ClpP/crotonase"/>
    <property type="match status" value="1"/>
</dbReference>
<keyword evidence="3" id="KW-1185">Reference proteome</keyword>
<dbReference type="AlphaFoldDB" id="K9DXY3"/>
<comment type="caution">
    <text evidence="2">The sequence shown here is derived from an EMBL/GenBank/DDBJ whole genome shotgun (WGS) entry which is preliminary data.</text>
</comment>
<dbReference type="OrthoDB" id="1493005at2"/>
<evidence type="ECO:0000313" key="2">
    <source>
        <dbReference type="EMBL" id="EKU83472.1"/>
    </source>
</evidence>
<feature type="region of interest" description="Disordered" evidence="1">
    <location>
        <begin position="268"/>
        <end position="318"/>
    </location>
</feature>
<dbReference type="RefSeq" id="WP_005665068.1">
    <property type="nucleotide sequence ID" value="NZ_JH992922.1"/>
</dbReference>
<dbReference type="Proteomes" id="UP000009874">
    <property type="component" value="Unassembled WGS sequence"/>
</dbReference>
<dbReference type="eggNOG" id="COG0616">
    <property type="taxonomic scope" value="Bacteria"/>
</dbReference>
<dbReference type="HOGENOM" id="CLU_067036_0_0_4"/>
<proteinExistence type="predicted"/>
<evidence type="ECO:0000256" key="1">
    <source>
        <dbReference type="SAM" id="MobiDB-lite"/>
    </source>
</evidence>
<dbReference type="InterPro" id="IPR029045">
    <property type="entry name" value="ClpP/crotonase-like_dom_sf"/>
</dbReference>
<dbReference type="GO" id="GO:0016020">
    <property type="term" value="C:membrane"/>
    <property type="evidence" value="ECO:0007669"/>
    <property type="project" value="InterPro"/>
</dbReference>
<sequence length="318" mass="34408">MTGDAVSPQGVLSALVKSQGDRDLILISRGITRKLHHDLSLLIAKEKKNNKVTVFLTTLGGDPDGGYRIARCLQHHYEHIRLIVPSHCKSAGTLIAIGAHELVIGDLGELGPLDVQVLKSSELEERSSGLDIVQALEAAQTHARQAFHSTLVEIRQGGRLSTKLAGEFAATVAIGVAAPLYSQIDPNRLGEMQRAMRIAHEYGKRLDQTSQSMRNGALDNLIAGYPSHSFVIDRKEASSLFSSVRSPTKEEKEFCDLVWKHLGTQSETGPLFIEDESSTTQGEQHDGTIEGTGDEQPDAYTAADDPVQDPAASDEPGK</sequence>
<dbReference type="PANTHER" id="PTHR35984">
    <property type="entry name" value="PERIPLASMIC SERINE PROTEASE"/>
    <property type="match status" value="1"/>
</dbReference>
<dbReference type="Gene3D" id="3.90.226.10">
    <property type="entry name" value="2-enoyl-CoA Hydratase, Chain A, domain 1"/>
    <property type="match status" value="1"/>
</dbReference>
<dbReference type="PANTHER" id="PTHR35984:SF1">
    <property type="entry name" value="PERIPLASMIC SERINE PROTEASE"/>
    <property type="match status" value="1"/>
</dbReference>
<dbReference type="InterPro" id="IPR002825">
    <property type="entry name" value="Pept_S49_ser-pept_pro"/>
</dbReference>
<accession>K9DXY3</accession>
<dbReference type="EMBL" id="AGZI01000015">
    <property type="protein sequence ID" value="EKU83472.1"/>
    <property type="molecule type" value="Genomic_DNA"/>
</dbReference>
<gene>
    <name evidence="2" type="ORF">HMPREF9710_01345</name>
</gene>
<name>K9DXY3_9BURK</name>
<dbReference type="Pfam" id="PF01972">
    <property type="entry name" value="SDH_protease"/>
    <property type="match status" value="1"/>
</dbReference>
<organism evidence="2 3">
    <name type="scientific">Massilia timonae CCUG 45783</name>
    <dbReference type="NCBI Taxonomy" id="883126"/>
    <lineage>
        <taxon>Bacteria</taxon>
        <taxon>Pseudomonadati</taxon>
        <taxon>Pseudomonadota</taxon>
        <taxon>Betaproteobacteria</taxon>
        <taxon>Burkholderiales</taxon>
        <taxon>Oxalobacteraceae</taxon>
        <taxon>Telluria group</taxon>
        <taxon>Massilia</taxon>
    </lineage>
</organism>
<evidence type="ECO:0008006" key="4">
    <source>
        <dbReference type="Google" id="ProtNLM"/>
    </source>
</evidence>
<reference evidence="2 3" key="1">
    <citation type="submission" date="2012-09" db="EMBL/GenBank/DDBJ databases">
        <title>The Genome Sequence of Massilia timonae CCUG 45783.</title>
        <authorList>
            <consortium name="The Broad Institute Genome Sequencing Platform"/>
            <person name="Earl A."/>
            <person name="Ward D."/>
            <person name="Feldgarden M."/>
            <person name="Gevers D."/>
            <person name="Huys G."/>
            <person name="Walker B."/>
            <person name="Young S.K."/>
            <person name="Zeng Q."/>
            <person name="Gargeya S."/>
            <person name="Fitzgerald M."/>
            <person name="Haas B."/>
            <person name="Abouelleil A."/>
            <person name="Alvarado L."/>
            <person name="Arachchi H.M."/>
            <person name="Berlin A.M."/>
            <person name="Chapman S.B."/>
            <person name="Goldberg J."/>
            <person name="Griggs A."/>
            <person name="Gujja S."/>
            <person name="Hansen M."/>
            <person name="Howarth C."/>
            <person name="Imamovic A."/>
            <person name="Larimer J."/>
            <person name="McCowen C."/>
            <person name="Montmayeur A."/>
            <person name="Murphy C."/>
            <person name="Neiman D."/>
            <person name="Pearson M."/>
            <person name="Priest M."/>
            <person name="Roberts A."/>
            <person name="Saif S."/>
            <person name="Shea T."/>
            <person name="Sisk P."/>
            <person name="Sykes S."/>
            <person name="Wortman J."/>
            <person name="Nusbaum C."/>
            <person name="Birren B."/>
        </authorList>
    </citation>
    <scope>NUCLEOTIDE SEQUENCE [LARGE SCALE GENOMIC DNA]</scope>
    <source>
        <strain evidence="2 3">CCUG 45783</strain>
    </source>
</reference>
<evidence type="ECO:0000313" key="3">
    <source>
        <dbReference type="Proteomes" id="UP000009874"/>
    </source>
</evidence>